<feature type="domain" description="SGNH hydrolase-type esterase" evidence="2">
    <location>
        <begin position="315"/>
        <end position="491"/>
    </location>
</feature>
<evidence type="ECO:0000256" key="1">
    <source>
        <dbReference type="SAM" id="SignalP"/>
    </source>
</evidence>
<dbReference type="PANTHER" id="PTHR34407:SF1">
    <property type="entry name" value="SGNH HYDROLASE-TYPE ESTERASE DOMAIN-CONTAINING PROTEIN"/>
    <property type="match status" value="1"/>
</dbReference>
<accession>A0A517Z0N9</accession>
<dbReference type="Gene3D" id="3.40.50.1110">
    <property type="entry name" value="SGNH hydrolase"/>
    <property type="match status" value="1"/>
</dbReference>
<dbReference type="Gene3D" id="2.60.120.260">
    <property type="entry name" value="Galactose-binding domain-like"/>
    <property type="match status" value="1"/>
</dbReference>
<proteinExistence type="predicted"/>
<dbReference type="SUPFAM" id="SSF53474">
    <property type="entry name" value="alpha/beta-Hydrolases"/>
    <property type="match status" value="1"/>
</dbReference>
<dbReference type="PANTHER" id="PTHR34407">
    <property type="entry name" value="EXPRESSED PROTEIN"/>
    <property type="match status" value="1"/>
</dbReference>
<keyword evidence="4" id="KW-1185">Reference proteome</keyword>
<dbReference type="GO" id="GO:0016788">
    <property type="term" value="F:hydrolase activity, acting on ester bonds"/>
    <property type="evidence" value="ECO:0007669"/>
    <property type="project" value="UniProtKB-ARBA"/>
</dbReference>
<gene>
    <name evidence="3" type="ORF">Mal4_03080</name>
</gene>
<dbReference type="AlphaFoldDB" id="A0A517Z0N9"/>
<organism evidence="3 4">
    <name type="scientific">Maioricimonas rarisocia</name>
    <dbReference type="NCBI Taxonomy" id="2528026"/>
    <lineage>
        <taxon>Bacteria</taxon>
        <taxon>Pseudomonadati</taxon>
        <taxon>Planctomycetota</taxon>
        <taxon>Planctomycetia</taxon>
        <taxon>Planctomycetales</taxon>
        <taxon>Planctomycetaceae</taxon>
        <taxon>Maioricimonas</taxon>
    </lineage>
</organism>
<dbReference type="InterPro" id="IPR013830">
    <property type="entry name" value="SGNH_hydro"/>
</dbReference>
<keyword evidence="3" id="KW-0378">Hydrolase</keyword>
<evidence type="ECO:0000259" key="2">
    <source>
        <dbReference type="Pfam" id="PF13472"/>
    </source>
</evidence>
<evidence type="ECO:0000313" key="3">
    <source>
        <dbReference type="EMBL" id="QDU36025.1"/>
    </source>
</evidence>
<dbReference type="InterPro" id="IPR036514">
    <property type="entry name" value="SGNH_hydro_sf"/>
</dbReference>
<dbReference type="EMBL" id="CP036275">
    <property type="protein sequence ID" value="QDU36025.1"/>
    <property type="molecule type" value="Genomic_DNA"/>
</dbReference>
<dbReference type="CDD" id="cd00229">
    <property type="entry name" value="SGNH_hydrolase"/>
    <property type="match status" value="1"/>
</dbReference>
<sequence precursor="true">MIARRSRLLSGLMTAVFLMVFTGLAVADDAPFPGKQSEWHGFDRYDFEVDGKPVLVVAPKQAAPGKPWVWHGEFFGHKPAPDIALLERGFHIVYMRVPNMFGSPKAIAHWNAFYDELTGKYGFAKKAALVGLSRGGLYCYNWAAANPDKVACIYGDAPVCDFKSWPGGKGKGKGSPRDWKLVLEVFGFENEAEALAWPHNPIDSLEPLAKAGVPLLHVYGDADDVVPWDENTGIIAERYRKLGGSITLIDKPGVGHHPHGLEDSTPIVQFIARHASVPQPPEYRPVAAELVRPRDGLGNVLNKLEQGEPVRIAYLGGSITAAPGWRVQTRDWFRSEFPEAEVEEIHAAIGGTGSDLGVFRLEHDVLQHRPDLLFVEFAVNDGGAAPERIWKAMEGIVRQTWAEDPRCDICFVYTFRVGYENDLREGHCPRAASAMELLADHYGIPSINMALKVVDLEQAGKLIFKSDEPTPEAVIRFSKDGVHPLDEGHRIYTDVIAGAIRQMEATSEPLDHQAKLAVPFVADHWQAATTVPVTQEILSGDWKRLDDDNPLARRFQNRMGPLWEGTEPGSRLTFRFRGSTAKLYDLLGPDGGQVIITVDGKRREKPVPRFDSYCTYHRIATLTVADGLDPHEVHTVTVEIHPEQPDRSPVAFRLQDPETELKSPKYQGTNVRVSRILVLGEVLND</sequence>
<dbReference type="Gene3D" id="3.40.50.1820">
    <property type="entry name" value="alpha/beta hydrolase"/>
    <property type="match status" value="1"/>
</dbReference>
<feature type="chain" id="PRO_5022205448" evidence="1">
    <location>
        <begin position="28"/>
        <end position="685"/>
    </location>
</feature>
<keyword evidence="1" id="KW-0732">Signal</keyword>
<protein>
    <submittedName>
        <fullName evidence="3">Alpha/beta hydrolase family protein</fullName>
    </submittedName>
</protein>
<dbReference type="KEGG" id="mri:Mal4_03080"/>
<feature type="signal peptide" evidence="1">
    <location>
        <begin position="1"/>
        <end position="27"/>
    </location>
</feature>
<dbReference type="RefSeq" id="WP_231746684.1">
    <property type="nucleotide sequence ID" value="NZ_CP036275.1"/>
</dbReference>
<dbReference type="SUPFAM" id="SSF52266">
    <property type="entry name" value="SGNH hydrolase"/>
    <property type="match status" value="1"/>
</dbReference>
<name>A0A517Z0N9_9PLAN</name>
<evidence type="ECO:0000313" key="4">
    <source>
        <dbReference type="Proteomes" id="UP000320496"/>
    </source>
</evidence>
<reference evidence="3 4" key="1">
    <citation type="submission" date="2019-02" db="EMBL/GenBank/DDBJ databases">
        <title>Deep-cultivation of Planctomycetes and their phenomic and genomic characterization uncovers novel biology.</title>
        <authorList>
            <person name="Wiegand S."/>
            <person name="Jogler M."/>
            <person name="Boedeker C."/>
            <person name="Pinto D."/>
            <person name="Vollmers J."/>
            <person name="Rivas-Marin E."/>
            <person name="Kohn T."/>
            <person name="Peeters S.H."/>
            <person name="Heuer A."/>
            <person name="Rast P."/>
            <person name="Oberbeckmann S."/>
            <person name="Bunk B."/>
            <person name="Jeske O."/>
            <person name="Meyerdierks A."/>
            <person name="Storesund J.E."/>
            <person name="Kallscheuer N."/>
            <person name="Luecker S."/>
            <person name="Lage O.M."/>
            <person name="Pohl T."/>
            <person name="Merkel B.J."/>
            <person name="Hornburger P."/>
            <person name="Mueller R.-W."/>
            <person name="Bruemmer F."/>
            <person name="Labrenz M."/>
            <person name="Spormann A.M."/>
            <person name="Op den Camp H."/>
            <person name="Overmann J."/>
            <person name="Amann R."/>
            <person name="Jetten M.S.M."/>
            <person name="Mascher T."/>
            <person name="Medema M.H."/>
            <person name="Devos D.P."/>
            <person name="Kaster A.-K."/>
            <person name="Ovreas L."/>
            <person name="Rohde M."/>
            <person name="Galperin M.Y."/>
            <person name="Jogler C."/>
        </authorList>
    </citation>
    <scope>NUCLEOTIDE SEQUENCE [LARGE SCALE GENOMIC DNA]</scope>
    <source>
        <strain evidence="3 4">Mal4</strain>
    </source>
</reference>
<dbReference type="Proteomes" id="UP000320496">
    <property type="component" value="Chromosome"/>
</dbReference>
<dbReference type="Pfam" id="PF13472">
    <property type="entry name" value="Lipase_GDSL_2"/>
    <property type="match status" value="1"/>
</dbReference>
<dbReference type="InterPro" id="IPR029058">
    <property type="entry name" value="AB_hydrolase_fold"/>
</dbReference>